<dbReference type="GeneTree" id="ENSGT01150000287003"/>
<reference evidence="1 2" key="1">
    <citation type="submission" date="2008-02" db="EMBL/GenBank/DDBJ databases">
        <title>A 6x draft sequence assembly of the Pongo pygmaeus abelii genome.</title>
        <authorList>
            <person name="Wilson R.K."/>
            <person name="Mardis E."/>
        </authorList>
    </citation>
    <scope>NUCLEOTIDE SEQUENCE [LARGE SCALE GENOMIC DNA]</scope>
</reference>
<dbReference type="PANTHER" id="PTHR25952:SF253">
    <property type="entry name" value="RNA-DIRECTED DNA POLYMERASE"/>
    <property type="match status" value="1"/>
</dbReference>
<dbReference type="Proteomes" id="UP000001595">
    <property type="component" value="Chromosome 1"/>
</dbReference>
<keyword evidence="2" id="KW-1185">Reference proteome</keyword>
<protein>
    <submittedName>
        <fullName evidence="1">Uncharacterized protein</fullName>
    </submittedName>
</protein>
<dbReference type="PANTHER" id="PTHR25952">
    <property type="entry name" value="ENDO/EXONUCLEASE/PHOSPHATASE DOMAIN-CONTAINING PROTEIN"/>
    <property type="match status" value="1"/>
</dbReference>
<dbReference type="InterPro" id="IPR053179">
    <property type="entry name" value="LINE-1_ORF2_RT/EN"/>
</dbReference>
<reference evidence="1" key="3">
    <citation type="submission" date="2025-09" db="UniProtKB">
        <authorList>
            <consortium name="Ensembl"/>
        </authorList>
    </citation>
    <scope>IDENTIFICATION</scope>
</reference>
<organism evidence="1 2">
    <name type="scientific">Pongo abelii</name>
    <name type="common">Sumatran orangutan</name>
    <name type="synonym">Pongo pygmaeus abelii</name>
    <dbReference type="NCBI Taxonomy" id="9601"/>
    <lineage>
        <taxon>Eukaryota</taxon>
        <taxon>Metazoa</taxon>
        <taxon>Chordata</taxon>
        <taxon>Craniata</taxon>
        <taxon>Vertebrata</taxon>
        <taxon>Euteleostomi</taxon>
        <taxon>Mammalia</taxon>
        <taxon>Eutheria</taxon>
        <taxon>Euarchontoglires</taxon>
        <taxon>Primates</taxon>
        <taxon>Haplorrhini</taxon>
        <taxon>Catarrhini</taxon>
        <taxon>Hominidae</taxon>
        <taxon>Pongo</taxon>
    </lineage>
</organism>
<reference evidence="1" key="2">
    <citation type="submission" date="2025-08" db="UniProtKB">
        <authorList>
            <consortium name="Ensembl"/>
        </authorList>
    </citation>
    <scope>IDENTIFICATION</scope>
</reference>
<evidence type="ECO:0000313" key="1">
    <source>
        <dbReference type="Ensembl" id="ENSPPYP00000027126.1"/>
    </source>
</evidence>
<dbReference type="AlphaFoldDB" id="A0A8I5T2E0"/>
<evidence type="ECO:0000313" key="2">
    <source>
        <dbReference type="Proteomes" id="UP000001595"/>
    </source>
</evidence>
<sequence length="170" mass="19961">MKMAILPKVIYRFNAIPIKLPMTFFTELEKTTLKFICNQKRACIAKSILSQKNKAGGIMLPDFKLYYKATVTKTAWYWYQNRAIDQWNRTEPSEITPHIYNYQIFGRIHFLVNQTCLQYRGWGVKEKQLWDSLVDNAQKQVLVKTWRDGKSSVIGERSINKLAQSLCKVM</sequence>
<accession>A0A8I5T2E0</accession>
<name>A0A8I5T2E0_PONAB</name>
<dbReference type="Ensembl" id="ENSPPYT00000061807.1">
    <property type="protein sequence ID" value="ENSPPYP00000027126.1"/>
    <property type="gene ID" value="ENSPPYG00000038734.1"/>
</dbReference>
<proteinExistence type="predicted"/>